<accession>A0A5I0BLY4</accession>
<sequence length="62" mass="7080">MKKSVFDEGFSEIFISYVKELQALDTRSTKQPLFKEKLNFAFGIMGDATTAARSRLYCSIYS</sequence>
<proteinExistence type="predicted"/>
<organism evidence="1">
    <name type="scientific">Salmonella enterica subsp. enterica serovar Koketime</name>
    <dbReference type="NCBI Taxonomy" id="2564632"/>
    <lineage>
        <taxon>Bacteria</taxon>
        <taxon>Pseudomonadati</taxon>
        <taxon>Pseudomonadota</taxon>
        <taxon>Gammaproteobacteria</taxon>
        <taxon>Enterobacterales</taxon>
        <taxon>Enterobacteriaceae</taxon>
        <taxon>Salmonella</taxon>
    </lineage>
</organism>
<comment type="caution">
    <text evidence="1">The sequence shown here is derived from an EMBL/GenBank/DDBJ whole genome shotgun (WGS) entry which is preliminary data.</text>
</comment>
<dbReference type="AlphaFoldDB" id="A0A5I0BLY4"/>
<protein>
    <submittedName>
        <fullName evidence="1">Uncharacterized protein</fullName>
    </submittedName>
</protein>
<gene>
    <name evidence="1" type="ORF">EWG69_06570</name>
</gene>
<evidence type="ECO:0000313" key="1">
    <source>
        <dbReference type="EMBL" id="ECE8853857.1"/>
    </source>
</evidence>
<name>A0A5I0BLY4_SALET</name>
<dbReference type="EMBL" id="AAIJKB010000004">
    <property type="protein sequence ID" value="ECE8853857.1"/>
    <property type="molecule type" value="Genomic_DNA"/>
</dbReference>
<reference evidence="1" key="1">
    <citation type="submission" date="2019-02" db="EMBL/GenBank/DDBJ databases">
        <authorList>
            <person name="Ashton P.M."/>
            <person name="Dallman T."/>
            <person name="Nair S."/>
            <person name="De Pinna E."/>
            <person name="Peters T."/>
            <person name="Grant K."/>
        </authorList>
    </citation>
    <scope>NUCLEOTIDE SEQUENCE</scope>
    <source>
        <strain evidence="1">446642</strain>
    </source>
</reference>